<dbReference type="NCBIfam" id="TIGR01549">
    <property type="entry name" value="HAD-SF-IA-v1"/>
    <property type="match status" value="1"/>
</dbReference>
<dbReference type="PANTHER" id="PTHR43434">
    <property type="entry name" value="PHOSPHOGLYCOLATE PHOSPHATASE"/>
    <property type="match status" value="1"/>
</dbReference>
<proteinExistence type="predicted"/>
<dbReference type="InterPro" id="IPR006439">
    <property type="entry name" value="HAD-SF_hydro_IA"/>
</dbReference>
<dbReference type="GO" id="GO:0008967">
    <property type="term" value="F:phosphoglycolate phosphatase activity"/>
    <property type="evidence" value="ECO:0007669"/>
    <property type="project" value="TreeGrafter"/>
</dbReference>
<name>A0A4R5DB33_9BACT</name>
<dbReference type="OrthoDB" id="5504491at2"/>
<dbReference type="InterPro" id="IPR023198">
    <property type="entry name" value="PGP-like_dom2"/>
</dbReference>
<keyword evidence="2" id="KW-1185">Reference proteome</keyword>
<dbReference type="Gene3D" id="3.40.50.1000">
    <property type="entry name" value="HAD superfamily/HAD-like"/>
    <property type="match status" value="1"/>
</dbReference>
<dbReference type="GO" id="GO:0005829">
    <property type="term" value="C:cytosol"/>
    <property type="evidence" value="ECO:0007669"/>
    <property type="project" value="TreeGrafter"/>
</dbReference>
<dbReference type="InterPro" id="IPR041492">
    <property type="entry name" value="HAD_2"/>
</dbReference>
<dbReference type="InterPro" id="IPR022468">
    <property type="entry name" value="PhnX-like"/>
</dbReference>
<keyword evidence="1" id="KW-0378">Hydrolase</keyword>
<dbReference type="EMBL" id="SMFL01000022">
    <property type="protein sequence ID" value="TDE09011.1"/>
    <property type="molecule type" value="Genomic_DNA"/>
</dbReference>
<dbReference type="NCBIfam" id="TIGR03351">
    <property type="entry name" value="PhnX-like"/>
    <property type="match status" value="1"/>
</dbReference>
<accession>A0A4R5DB33</accession>
<dbReference type="Gene3D" id="1.10.150.240">
    <property type="entry name" value="Putative phosphatase, domain 2"/>
    <property type="match status" value="1"/>
</dbReference>
<dbReference type="Proteomes" id="UP000294850">
    <property type="component" value="Unassembled WGS sequence"/>
</dbReference>
<evidence type="ECO:0000313" key="1">
    <source>
        <dbReference type="EMBL" id="TDE09011.1"/>
    </source>
</evidence>
<dbReference type="InterPro" id="IPR023214">
    <property type="entry name" value="HAD_sf"/>
</dbReference>
<dbReference type="SUPFAM" id="SSF56784">
    <property type="entry name" value="HAD-like"/>
    <property type="match status" value="1"/>
</dbReference>
<sequence>MIRMVIFDMAGTTVNENNVVYKTLMRAINERQFDFTLEEVLSEGAGMEKLQAIRSILASKQIADEVLANDIFKTFKKLLKTAYEDLDVTEQNNATPLFAELKKKGISVALNTGYDRQTAEGLIGKIGWQKATHYDELITASDVEKNRPNPDMILLAMKNRAIEHPDQVVKVGDSAIDIEEGQNAGCLFSIGITTGAQTREQLLSAAPDFVIDNLMQLLAIINGFEN</sequence>
<dbReference type="InterPro" id="IPR050155">
    <property type="entry name" value="HAD-like_hydrolase_sf"/>
</dbReference>
<organism evidence="1 2">
    <name type="scientific">Dyadobacter psychrotolerans</name>
    <dbReference type="NCBI Taxonomy" id="2541721"/>
    <lineage>
        <taxon>Bacteria</taxon>
        <taxon>Pseudomonadati</taxon>
        <taxon>Bacteroidota</taxon>
        <taxon>Cytophagia</taxon>
        <taxon>Cytophagales</taxon>
        <taxon>Spirosomataceae</taxon>
        <taxon>Dyadobacter</taxon>
    </lineage>
</organism>
<gene>
    <name evidence="1" type="ORF">E0F88_31495</name>
</gene>
<dbReference type="SFLD" id="SFLDG01129">
    <property type="entry name" value="C1.5:_HAD__Beta-PGM__Phosphata"/>
    <property type="match status" value="1"/>
</dbReference>
<evidence type="ECO:0000313" key="2">
    <source>
        <dbReference type="Proteomes" id="UP000294850"/>
    </source>
</evidence>
<dbReference type="SFLD" id="SFLDS00003">
    <property type="entry name" value="Haloacid_Dehalogenase"/>
    <property type="match status" value="1"/>
</dbReference>
<reference evidence="1 2" key="1">
    <citation type="submission" date="2019-03" db="EMBL/GenBank/DDBJ databases">
        <title>Dyadobacter AR-3-6 sp. nov., isolated from arctic soil.</title>
        <authorList>
            <person name="Chaudhary D.K."/>
        </authorList>
    </citation>
    <scope>NUCLEOTIDE SEQUENCE [LARGE SCALE GENOMIC DNA]</scope>
    <source>
        <strain evidence="1 2">AR-3-6</strain>
    </source>
</reference>
<dbReference type="RefSeq" id="WP_131962426.1">
    <property type="nucleotide sequence ID" value="NZ_SMFL01000022.1"/>
</dbReference>
<dbReference type="InterPro" id="IPR036412">
    <property type="entry name" value="HAD-like_sf"/>
</dbReference>
<comment type="caution">
    <text evidence="1">The sequence shown here is derived from an EMBL/GenBank/DDBJ whole genome shotgun (WGS) entry which is preliminary data.</text>
</comment>
<dbReference type="AlphaFoldDB" id="A0A4R5DB33"/>
<dbReference type="GO" id="GO:0006281">
    <property type="term" value="P:DNA repair"/>
    <property type="evidence" value="ECO:0007669"/>
    <property type="project" value="TreeGrafter"/>
</dbReference>
<dbReference type="Pfam" id="PF13419">
    <property type="entry name" value="HAD_2"/>
    <property type="match status" value="1"/>
</dbReference>
<dbReference type="SFLD" id="SFLDG01135">
    <property type="entry name" value="C1.5.6:_HAD__Beta-PGM__Phospha"/>
    <property type="match status" value="1"/>
</dbReference>
<dbReference type="PANTHER" id="PTHR43434:SF19">
    <property type="entry name" value="PHOSPHONOACETALDEHYDE HYDROLASE"/>
    <property type="match status" value="1"/>
</dbReference>
<protein>
    <submittedName>
        <fullName evidence="1">Phosphonatase-like hydrolase</fullName>
    </submittedName>
</protein>